<dbReference type="Gene3D" id="3.40.50.300">
    <property type="entry name" value="P-loop containing nucleotide triphosphate hydrolases"/>
    <property type="match status" value="1"/>
</dbReference>
<sequence length="2089" mass="225908">MGATESNAGDDFHFWWTAGRALELVSPGAELELVTVEGLAVVDDPDEQYETVDVAEYFGGRDVASADRIVLSQLKYSTRHAETAWTAARLCQKRVKKAEGNADSERSVIADLAAAYTRLRDDHGDQALGKARIALVSNCPGDPLLLESVRAAAQWTAGQTAPSRKDLKAALPSDQAAVIGTLADTIGQRLKSAEFCRFLQLLDLSTTGTMDRTALARAVRSGASVLTPGHGLDSANRLFDLVRQQALPGSGRGGVTAQDVLATLGVADLLDLYPAPSRLEPLQNPLPTVGAEAVAAAVTANIGRLTVAHGDAGVGKTTAMRQTADHLPAGSQVVLFDCYGAGEYLSAGEERHTPRRFVTQVVNEVAQRCGTPLLVQAPADEGDLWRRLSRTLEQAVTTLPDGAVLVLAVDAADNSAVAARERDERSFLTDLVRLPLPGRVSVVLSARSHRVPSLGADAAAQVPLPPFTAETSAAHLRRYRPAASDEECLDFHGRSGGNPRAQNYTLEQARTEAWDMATLLEKSERTPQQMFELLLASGLQAGGADAGGERWLAFLLALARPVSMATLASALDVPIEKVTAFAKGLAPGIRLFGERIQFRDEDFETFVRGRVDDEAVVEAHGRLADLFLEQRATSADAAAHVATHLSLAKRLTELVGLVLAEDYPAGIADGFRREQVQMERLRLAALAVAETGSASDAVRLAARGCDTAARSKSLSELVDSHMDLVAQYADVDLLQAFAPRHGDTQWLGPVWMRLAGVLSRDPQRQAETRNALGKAGAWVRRWMASQDKEGRSWEVGADDVAAAAEARYRLDGLQAVIRMLRRWRPASFVVEVTERLAARLAGELDAQEAYDALTQHRVPAHAQAPVLAHLGSATSPPPTKWVDEVTAALTQVPTTEPHPPWHRKLLDVALRFGDRQSALALAEHWAGELPTPKWAFTSPSGPATIALYSHAASAALSDTQTDAEQLLPASLRPPAQGTGHSYDPHTSEREAWVKRVAPLITAGLLHVRAVLGQAYAGDVEAFCTAGLQTRTELTTYRWFTYDREFRAWATMVACAAIETGAPAAIIDHLADAAPGLLRGGAPTLWLDLADVLAEHGAHPNTAADLCLKAAQAARDDGYDAADRLELLARSAGIAGTLHSELGRNLFDQAVDAAAGINDESARLLGVYADLAQRADLSAPDRAVTVSRLVAAVEAVTSHVTDASVIPYEEVLKATAGLDCGLGLATASRWDDEDRIGLAQALPAALEGAVTMGALPGGQALALDHLIDDDARRLAFQITVARHLASAGSASSRAAVRTALVRAATWLRLRVPVRSQPRLASQLVDAARSLDQEAAVQPELEPVIALSPQGRAGESEGVSATWIGDTEASPSEGAPAASVSVSVASWRTLAADIEAMGTAAPYGHALVQHLTRLVEAAPMTERLSALKAAAALASTNAPAVIETLAGLVEQWRQWPGVEAWAKTTVTALLAQHLSDLVWTYDPPRLARQLRSLGDDATIRSAILRALPHAQTRLTAFGWQTVAVVLGRLCEPAAAADALSGLLAPYPATTPAHPETDESPLPALLWSAFGHPRRQIRWRAAHAARELLSHQDHVTVRSLTAALVACLDRADAAPYRAPGLHFYRLSAVTGLLTALHRVARDKPALMREHLDVFVRHATSTDLPHAQIRELARRTALALAAPDDPSRNQLEVANRADRCSIYQTPKNEHGGILSDVGDRYRFDAIDTVPYWLRPLARVFDLPVDTIARKAEAWILDKWGLSEKDWWTDTRELRSERVSARMGHRHGSIPPEESLRLYLEYHSMLAAAGELVDEHHPLLIEKWTENENPWDEWLAQYVLPDGPWLADLSEPAPAEPYLFLGPGPEDSAWAAPQFTDSKEIFGLVHDDLPPSVLIAASMNTTWADGYENVHVSSALVRPDRAEDLQRALAAATDPWDWKLPDEDETAHEVDHGLFELRGWLRDPAFRPENLDEHDPYAQGLRAEGPLPGHVFRRQTHAHPDQDGVRLLAADQAVLAHWTQWSDGDPDDSRVGRTTNGSRVHVTRDALLKYLSTTGYSLIVEVQIGRRRNRTAARHDDRRSWLYLIHADGRTTVR</sequence>
<dbReference type="InterPro" id="IPR049945">
    <property type="entry name" value="AAA_22"/>
</dbReference>
<keyword evidence="2" id="KW-0067">ATP-binding</keyword>
<dbReference type="GO" id="GO:0005524">
    <property type="term" value="F:ATP binding"/>
    <property type="evidence" value="ECO:0007669"/>
    <property type="project" value="UniProtKB-KW"/>
</dbReference>
<evidence type="ECO:0000259" key="1">
    <source>
        <dbReference type="Pfam" id="PF13401"/>
    </source>
</evidence>
<reference evidence="2" key="1">
    <citation type="submission" date="2024-05" db="EMBL/GenBank/DDBJ databases">
        <title>30 novel species of actinomycetes from the DSMZ collection.</title>
        <authorList>
            <person name="Nouioui I."/>
        </authorList>
    </citation>
    <scope>NUCLEOTIDE SEQUENCE</scope>
    <source>
        <strain evidence="2">DSM 40712</strain>
    </source>
</reference>
<evidence type="ECO:0000313" key="3">
    <source>
        <dbReference type="Proteomes" id="UP001180724"/>
    </source>
</evidence>
<dbReference type="Pfam" id="PF13401">
    <property type="entry name" value="AAA_22"/>
    <property type="match status" value="1"/>
</dbReference>
<organism evidence="2 3">
    <name type="scientific">Streptomyces lancefieldiae</name>
    <dbReference type="NCBI Taxonomy" id="3075520"/>
    <lineage>
        <taxon>Bacteria</taxon>
        <taxon>Bacillati</taxon>
        <taxon>Actinomycetota</taxon>
        <taxon>Actinomycetes</taxon>
        <taxon>Kitasatosporales</taxon>
        <taxon>Streptomycetaceae</taxon>
        <taxon>Streptomyces</taxon>
    </lineage>
</organism>
<name>A0ABU3AZB5_9ACTN</name>
<gene>
    <name evidence="2" type="ORF">RM812_35890</name>
</gene>
<dbReference type="Proteomes" id="UP001180724">
    <property type="component" value="Unassembled WGS sequence"/>
</dbReference>
<comment type="caution">
    <text evidence="2">The sequence shown here is derived from an EMBL/GenBank/DDBJ whole genome shotgun (WGS) entry which is preliminary data.</text>
</comment>
<evidence type="ECO:0000313" key="2">
    <source>
        <dbReference type="EMBL" id="MDT0615534.1"/>
    </source>
</evidence>
<feature type="domain" description="ORC1/DEAH AAA+ ATPase" evidence="1">
    <location>
        <begin position="304"/>
        <end position="445"/>
    </location>
</feature>
<dbReference type="EMBL" id="JAVRFH010000064">
    <property type="protein sequence ID" value="MDT0615534.1"/>
    <property type="molecule type" value="Genomic_DNA"/>
</dbReference>
<keyword evidence="3" id="KW-1185">Reference proteome</keyword>
<dbReference type="RefSeq" id="WP_311583060.1">
    <property type="nucleotide sequence ID" value="NZ_JAVRFH010000064.1"/>
</dbReference>
<protein>
    <submittedName>
        <fullName evidence="2">ATP-binding protein</fullName>
    </submittedName>
</protein>
<dbReference type="SUPFAM" id="SSF52540">
    <property type="entry name" value="P-loop containing nucleoside triphosphate hydrolases"/>
    <property type="match status" value="1"/>
</dbReference>
<accession>A0ABU3AZB5</accession>
<dbReference type="InterPro" id="IPR027417">
    <property type="entry name" value="P-loop_NTPase"/>
</dbReference>
<keyword evidence="2" id="KW-0547">Nucleotide-binding</keyword>
<proteinExistence type="predicted"/>